<dbReference type="GO" id="GO:0022900">
    <property type="term" value="P:electron transport chain"/>
    <property type="evidence" value="ECO:0007669"/>
    <property type="project" value="InterPro"/>
</dbReference>
<dbReference type="InterPro" id="IPR036280">
    <property type="entry name" value="Multihaem_cyt_sf"/>
</dbReference>
<keyword evidence="9 12" id="KW-1133">Transmembrane helix</keyword>
<dbReference type="Pfam" id="PF03264">
    <property type="entry name" value="Cytochrom_NNT"/>
    <property type="match status" value="1"/>
</dbReference>
<evidence type="ECO:0000313" key="14">
    <source>
        <dbReference type="EMBL" id="XCH47090.1"/>
    </source>
</evidence>
<protein>
    <submittedName>
        <fullName evidence="14">Cytochrome c nitrite reductase small subunit</fullName>
        <ecNumber evidence="14">1.7.2.2</ecNumber>
    </submittedName>
</protein>
<dbReference type="GO" id="GO:0005886">
    <property type="term" value="C:plasma membrane"/>
    <property type="evidence" value="ECO:0007669"/>
    <property type="project" value="UniProtKB-SubCell"/>
</dbReference>
<gene>
    <name evidence="14" type="primary">nrfH</name>
    <name evidence="14" type="ORF">V4D30_02150</name>
</gene>
<feature type="domain" description="NapC/NirT cytochrome c N-terminal" evidence="13">
    <location>
        <begin position="5"/>
        <end position="94"/>
    </location>
</feature>
<keyword evidence="3" id="KW-0813">Transport</keyword>
<dbReference type="InterPro" id="IPR038266">
    <property type="entry name" value="NapC/NirT_cytc_sf"/>
</dbReference>
<dbReference type="InterPro" id="IPR017571">
    <property type="entry name" value="NrfH"/>
</dbReference>
<dbReference type="GO" id="GO:0046872">
    <property type="term" value="F:metal ion binding"/>
    <property type="evidence" value="ECO:0007669"/>
    <property type="project" value="UniProtKB-KW"/>
</dbReference>
<evidence type="ECO:0000259" key="13">
    <source>
        <dbReference type="Pfam" id="PF03264"/>
    </source>
</evidence>
<comment type="subcellular location">
    <subcellularLocation>
        <location evidence="1">Cell membrane</location>
    </subcellularLocation>
</comment>
<dbReference type="EMBL" id="CP144373">
    <property type="protein sequence ID" value="XCH47090.1"/>
    <property type="molecule type" value="Genomic_DNA"/>
</dbReference>
<evidence type="ECO:0000256" key="1">
    <source>
        <dbReference type="ARBA" id="ARBA00004236"/>
    </source>
</evidence>
<evidence type="ECO:0000256" key="12">
    <source>
        <dbReference type="SAM" id="Phobius"/>
    </source>
</evidence>
<dbReference type="PANTHER" id="PTHR30333:SF1">
    <property type="entry name" value="CYTOCHROME C-TYPE PROTEIN NAPC"/>
    <property type="match status" value="1"/>
</dbReference>
<dbReference type="EC" id="1.7.2.2" evidence="14"/>
<evidence type="ECO:0000256" key="8">
    <source>
        <dbReference type="ARBA" id="ARBA00022982"/>
    </source>
</evidence>
<evidence type="ECO:0000256" key="3">
    <source>
        <dbReference type="ARBA" id="ARBA00022448"/>
    </source>
</evidence>
<dbReference type="GO" id="GO:0009055">
    <property type="term" value="F:electron transfer activity"/>
    <property type="evidence" value="ECO:0007669"/>
    <property type="project" value="TreeGrafter"/>
</dbReference>
<keyword evidence="7" id="KW-0479">Metal-binding</keyword>
<evidence type="ECO:0000256" key="5">
    <source>
        <dbReference type="ARBA" id="ARBA00022617"/>
    </source>
</evidence>
<dbReference type="SUPFAM" id="SSF48695">
    <property type="entry name" value="Multiheme cytochromes"/>
    <property type="match status" value="1"/>
</dbReference>
<dbReference type="PANTHER" id="PTHR30333">
    <property type="entry name" value="CYTOCHROME C-TYPE PROTEIN"/>
    <property type="match status" value="1"/>
</dbReference>
<keyword evidence="4" id="KW-1003">Cell membrane</keyword>
<organism evidence="14">
    <name type="scientific">Thermodesulfovibrio autotrophicus</name>
    <dbReference type="NCBI Taxonomy" id="3118333"/>
    <lineage>
        <taxon>Bacteria</taxon>
        <taxon>Pseudomonadati</taxon>
        <taxon>Nitrospirota</taxon>
        <taxon>Thermodesulfovibrionia</taxon>
        <taxon>Thermodesulfovibrionales</taxon>
        <taxon>Thermodesulfovibrionaceae</taxon>
        <taxon>Thermodesulfovibrio</taxon>
    </lineage>
</organism>
<evidence type="ECO:0000256" key="11">
    <source>
        <dbReference type="ARBA" id="ARBA00023136"/>
    </source>
</evidence>
<dbReference type="InterPro" id="IPR005126">
    <property type="entry name" value="NapC/NirT_cyt_c_N"/>
</dbReference>
<dbReference type="Gene3D" id="1.10.3820.10">
    <property type="entry name" value="Di-heme elbow motif domain"/>
    <property type="match status" value="1"/>
</dbReference>
<comment type="similarity">
    <text evidence="2">Belongs to the NapC/NirT/NrfH family.</text>
</comment>
<dbReference type="GO" id="GO:0042279">
    <property type="term" value="F:nitrite reductase (cytochrome, ammonia-forming) activity"/>
    <property type="evidence" value="ECO:0007669"/>
    <property type="project" value="UniProtKB-EC"/>
</dbReference>
<keyword evidence="14" id="KW-0560">Oxidoreductase</keyword>
<dbReference type="GO" id="GO:0009061">
    <property type="term" value="P:anaerobic respiration"/>
    <property type="evidence" value="ECO:0007669"/>
    <property type="project" value="TreeGrafter"/>
</dbReference>
<evidence type="ECO:0000256" key="4">
    <source>
        <dbReference type="ARBA" id="ARBA00022475"/>
    </source>
</evidence>
<reference evidence="14" key="1">
    <citation type="submission" date="2024-01" db="EMBL/GenBank/DDBJ databases">
        <title>The first autotrophic representatives of the genus Thermodesulfovibrio.</title>
        <authorList>
            <person name="Maltseva A.I."/>
            <person name="Elcheninov A.G."/>
            <person name="Kublanov I.V."/>
            <person name="Lebedinsky A.V."/>
            <person name="Frolov E.N."/>
        </authorList>
    </citation>
    <scope>NUCLEOTIDE SEQUENCE</scope>
    <source>
        <strain evidence="14">3907-1M</strain>
    </source>
</reference>
<dbReference type="KEGG" id="taut:V4D30_02150"/>
<keyword evidence="11 12" id="KW-0472">Membrane</keyword>
<dbReference type="RefSeq" id="WP_353684617.1">
    <property type="nucleotide sequence ID" value="NZ_CP144373.1"/>
</dbReference>
<sequence length="145" mass="16519">MGRGWIIISVTIFLIIVAILSPRILAKTNSSEFCAKCHVMEEQYITLMKGGLHNTLKCVDCHLPNDSKVNFYVWKGIDGTKDIVHFYSGSVPDRITISAHGTKTIQQNCIRCHEGMVSRIDVSDRKCWDCHRRISHRQAGFRETL</sequence>
<evidence type="ECO:0000256" key="10">
    <source>
        <dbReference type="ARBA" id="ARBA00023004"/>
    </source>
</evidence>
<evidence type="ECO:0000256" key="6">
    <source>
        <dbReference type="ARBA" id="ARBA00022692"/>
    </source>
</evidence>
<evidence type="ECO:0000256" key="9">
    <source>
        <dbReference type="ARBA" id="ARBA00022989"/>
    </source>
</evidence>
<keyword evidence="10" id="KW-0408">Iron</keyword>
<proteinExistence type="inferred from homology"/>
<dbReference type="InterPro" id="IPR051174">
    <property type="entry name" value="Cytochrome_c-type_ET"/>
</dbReference>
<dbReference type="AlphaFoldDB" id="A0AAU8GZS7"/>
<name>A0AAU8GZS7_9BACT</name>
<keyword evidence="6 12" id="KW-0812">Transmembrane</keyword>
<keyword evidence="8" id="KW-0249">Electron transport</keyword>
<feature type="transmembrane region" description="Helical" evidence="12">
    <location>
        <begin position="6"/>
        <end position="26"/>
    </location>
</feature>
<evidence type="ECO:0000256" key="2">
    <source>
        <dbReference type="ARBA" id="ARBA00007395"/>
    </source>
</evidence>
<dbReference type="NCBIfam" id="TIGR03153">
    <property type="entry name" value="cytochr_NrfH"/>
    <property type="match status" value="1"/>
</dbReference>
<evidence type="ECO:0000256" key="7">
    <source>
        <dbReference type="ARBA" id="ARBA00022723"/>
    </source>
</evidence>
<keyword evidence="5" id="KW-0349">Heme</keyword>
<accession>A0AAU8GZS7</accession>